<dbReference type="InterPro" id="IPR036875">
    <property type="entry name" value="Znf_CCHC_sf"/>
</dbReference>
<accession>A0AA38S6Y3</accession>
<evidence type="ECO:0000259" key="3">
    <source>
        <dbReference type="PROSITE" id="PS50011"/>
    </source>
</evidence>
<dbReference type="PANTHER" id="PTHR27003:SF481">
    <property type="entry name" value="CONCANAVALIN A-LIKE LECTIN_GLUCANASE DOMAIN-CONTAINING PROTEIN-RELATED"/>
    <property type="match status" value="1"/>
</dbReference>
<dbReference type="GO" id="GO:0005886">
    <property type="term" value="C:plasma membrane"/>
    <property type="evidence" value="ECO:0007669"/>
    <property type="project" value="TreeGrafter"/>
</dbReference>
<dbReference type="InterPro" id="IPR011009">
    <property type="entry name" value="Kinase-like_dom_sf"/>
</dbReference>
<evidence type="ECO:0000256" key="1">
    <source>
        <dbReference type="PROSITE-ProRule" id="PRU00047"/>
    </source>
</evidence>
<gene>
    <name evidence="5" type="ORF">OSB04_030452</name>
</gene>
<protein>
    <submittedName>
        <fullName evidence="5">Uncharacterized protein</fullName>
    </submittedName>
</protein>
<sequence length="624" mass="72055">MEDLGKCTRENSSIQRGGKPWCLDRKKQNQAMPWCLDRNKVAIKRLNRAYGQGDPELWKEIIMLSRYKHENIVSLLGFCDESGEKILVYEYASKKSLDLYLKSDDLTWIQRLKICIGAARGLAYLHNPGETQQRVLHHDIKSANILLDENWNARISDLGLSKFGPANQQITFLVSNAVGTIGYCDPVYVETGVLTKESDVYSFGVVLFEVLSGRLCIGNNKDKHRLLTGLARECYEENKLHEIIYKNIKDEIKPKSLKAFLAIAYQCLKRDLEERPLMTKVVRVLEQRERESPEVDRRQKNAASVRHQEQSIGHRLFHQSKAENAASVAINNKSIGHRFVQPIIGRIRRKRAIKNNRQEINCSTKIGPKSDWYSNTDRQKQRGRAVWDALKVRHVGVTSVQKARLQTLKTEFEMLHMKENESIDSFTTKLTGIINKAASLGQTYEDSTLVRKLLNSVPDRFLQIVASIEQYSDLDTMSLDEAIGRLKTFEERLKFKKERVVDTQEGLMFTRHEHRGQSNRGCGRGRFNQSRGRGYNRFRSERKNWEPSQNSSRRETISNTTKKFTPDKSKVQCFKCKKYGHYATRCLEKDQDPEHSNLIEEDLEPTLLMATVEEHQKVFLNDQS</sequence>
<dbReference type="SMART" id="SM00220">
    <property type="entry name" value="S_TKc"/>
    <property type="match status" value="1"/>
</dbReference>
<dbReference type="GO" id="GO:0008270">
    <property type="term" value="F:zinc ion binding"/>
    <property type="evidence" value="ECO:0007669"/>
    <property type="project" value="UniProtKB-KW"/>
</dbReference>
<dbReference type="EMBL" id="JARYMX010000008">
    <property type="protein sequence ID" value="KAJ9537719.1"/>
    <property type="molecule type" value="Genomic_DNA"/>
</dbReference>
<feature type="region of interest" description="Disordered" evidence="2">
    <location>
        <begin position="539"/>
        <end position="563"/>
    </location>
</feature>
<dbReference type="PROSITE" id="PS50011">
    <property type="entry name" value="PROTEIN_KINASE_DOM"/>
    <property type="match status" value="1"/>
</dbReference>
<keyword evidence="1" id="KW-0863">Zinc-finger</keyword>
<dbReference type="PANTHER" id="PTHR27003">
    <property type="entry name" value="OS07G0166700 PROTEIN"/>
    <property type="match status" value="1"/>
</dbReference>
<dbReference type="GO" id="GO:0009506">
    <property type="term" value="C:plasmodesma"/>
    <property type="evidence" value="ECO:0007669"/>
    <property type="project" value="TreeGrafter"/>
</dbReference>
<dbReference type="InterPro" id="IPR001245">
    <property type="entry name" value="Ser-Thr/Tyr_kinase_cat_dom"/>
</dbReference>
<feature type="domain" description="Protein kinase" evidence="3">
    <location>
        <begin position="8"/>
        <end position="295"/>
    </location>
</feature>
<evidence type="ECO:0000313" key="5">
    <source>
        <dbReference type="EMBL" id="KAJ9537719.1"/>
    </source>
</evidence>
<feature type="compositionally biased region" description="Polar residues" evidence="2">
    <location>
        <begin position="546"/>
        <end position="563"/>
    </location>
</feature>
<feature type="compositionally biased region" description="Basic and acidic residues" evidence="2">
    <location>
        <begin position="289"/>
        <end position="299"/>
    </location>
</feature>
<dbReference type="Gene3D" id="1.10.510.10">
    <property type="entry name" value="Transferase(Phosphotransferase) domain 1"/>
    <property type="match status" value="1"/>
</dbReference>
<evidence type="ECO:0000313" key="6">
    <source>
        <dbReference type="Proteomes" id="UP001172457"/>
    </source>
</evidence>
<keyword evidence="1" id="KW-0862">Zinc</keyword>
<dbReference type="Gene3D" id="3.30.200.20">
    <property type="entry name" value="Phosphorylase Kinase, domain 1"/>
    <property type="match status" value="1"/>
</dbReference>
<dbReference type="PROSITE" id="PS00108">
    <property type="entry name" value="PROTEIN_KINASE_ST"/>
    <property type="match status" value="1"/>
</dbReference>
<reference evidence="5" key="1">
    <citation type="submission" date="2023-03" db="EMBL/GenBank/DDBJ databases">
        <title>Chromosome-scale reference genome and RAD-based genetic map of yellow starthistle (Centaurea solstitialis) reveal putative structural variation and QTLs associated with invader traits.</title>
        <authorList>
            <person name="Reatini B."/>
            <person name="Cang F.A."/>
            <person name="Jiang Q."/>
            <person name="Mckibben M.T.W."/>
            <person name="Barker M.S."/>
            <person name="Rieseberg L.H."/>
            <person name="Dlugosch K.M."/>
        </authorList>
    </citation>
    <scope>NUCLEOTIDE SEQUENCE</scope>
    <source>
        <strain evidence="5">CAN-66</strain>
        <tissue evidence="5">Leaf</tissue>
    </source>
</reference>
<feature type="domain" description="CCHC-type" evidence="4">
    <location>
        <begin position="573"/>
        <end position="586"/>
    </location>
</feature>
<evidence type="ECO:0000259" key="4">
    <source>
        <dbReference type="PROSITE" id="PS50158"/>
    </source>
</evidence>
<dbReference type="Pfam" id="PF07714">
    <property type="entry name" value="PK_Tyr_Ser-Thr"/>
    <property type="match status" value="1"/>
</dbReference>
<dbReference type="GO" id="GO:0004714">
    <property type="term" value="F:transmembrane receptor protein tyrosine kinase activity"/>
    <property type="evidence" value="ECO:0007669"/>
    <property type="project" value="InterPro"/>
</dbReference>
<dbReference type="SUPFAM" id="SSF57756">
    <property type="entry name" value="Retrovirus zinc finger-like domains"/>
    <property type="match status" value="1"/>
</dbReference>
<dbReference type="Pfam" id="PF14223">
    <property type="entry name" value="Retrotran_gag_2"/>
    <property type="match status" value="1"/>
</dbReference>
<dbReference type="InterPro" id="IPR000719">
    <property type="entry name" value="Prot_kinase_dom"/>
</dbReference>
<dbReference type="InterPro" id="IPR008271">
    <property type="entry name" value="Ser/Thr_kinase_AS"/>
</dbReference>
<dbReference type="Proteomes" id="UP001172457">
    <property type="component" value="Chromosome 8"/>
</dbReference>
<keyword evidence="6" id="KW-1185">Reference proteome</keyword>
<dbReference type="Gene3D" id="4.10.60.10">
    <property type="entry name" value="Zinc finger, CCHC-type"/>
    <property type="match status" value="1"/>
</dbReference>
<keyword evidence="1" id="KW-0479">Metal-binding</keyword>
<comment type="caution">
    <text evidence="5">The sequence shown here is derived from an EMBL/GenBank/DDBJ whole genome shotgun (WGS) entry which is preliminary data.</text>
</comment>
<proteinExistence type="predicted"/>
<dbReference type="AlphaFoldDB" id="A0AA38S6Y3"/>
<dbReference type="GO" id="GO:0003676">
    <property type="term" value="F:nucleic acid binding"/>
    <property type="evidence" value="ECO:0007669"/>
    <property type="project" value="InterPro"/>
</dbReference>
<evidence type="ECO:0000256" key="2">
    <source>
        <dbReference type="SAM" id="MobiDB-lite"/>
    </source>
</evidence>
<dbReference type="InterPro" id="IPR001878">
    <property type="entry name" value="Znf_CCHC"/>
</dbReference>
<dbReference type="PROSITE" id="PS50158">
    <property type="entry name" value="ZF_CCHC"/>
    <property type="match status" value="1"/>
</dbReference>
<name>A0AA38S6Y3_9ASTR</name>
<feature type="region of interest" description="Disordered" evidence="2">
    <location>
        <begin position="289"/>
        <end position="313"/>
    </location>
</feature>
<organism evidence="5 6">
    <name type="scientific">Centaurea solstitialis</name>
    <name type="common">yellow star-thistle</name>
    <dbReference type="NCBI Taxonomy" id="347529"/>
    <lineage>
        <taxon>Eukaryota</taxon>
        <taxon>Viridiplantae</taxon>
        <taxon>Streptophyta</taxon>
        <taxon>Embryophyta</taxon>
        <taxon>Tracheophyta</taxon>
        <taxon>Spermatophyta</taxon>
        <taxon>Magnoliopsida</taxon>
        <taxon>eudicotyledons</taxon>
        <taxon>Gunneridae</taxon>
        <taxon>Pentapetalae</taxon>
        <taxon>asterids</taxon>
        <taxon>campanulids</taxon>
        <taxon>Asterales</taxon>
        <taxon>Asteraceae</taxon>
        <taxon>Carduoideae</taxon>
        <taxon>Cardueae</taxon>
        <taxon>Centaureinae</taxon>
        <taxon>Centaurea</taxon>
    </lineage>
</organism>
<dbReference type="InterPro" id="IPR045272">
    <property type="entry name" value="ANXUR1/2-like"/>
</dbReference>
<dbReference type="GO" id="GO:0005524">
    <property type="term" value="F:ATP binding"/>
    <property type="evidence" value="ECO:0007669"/>
    <property type="project" value="InterPro"/>
</dbReference>
<dbReference type="SUPFAM" id="SSF56112">
    <property type="entry name" value="Protein kinase-like (PK-like)"/>
    <property type="match status" value="1"/>
</dbReference>